<evidence type="ECO:0000313" key="7">
    <source>
        <dbReference type="EMBL" id="KTC85566.1"/>
    </source>
</evidence>
<keyword evidence="8" id="KW-1185">Reference proteome</keyword>
<dbReference type="InterPro" id="IPR050432">
    <property type="entry name" value="FAD-linked_Oxidoreductases_BP"/>
</dbReference>
<dbReference type="InterPro" id="IPR016166">
    <property type="entry name" value="FAD-bd_PCMH"/>
</dbReference>
<evidence type="ECO:0000256" key="5">
    <source>
        <dbReference type="ARBA" id="ARBA00023002"/>
    </source>
</evidence>
<evidence type="ECO:0000256" key="3">
    <source>
        <dbReference type="ARBA" id="ARBA00022630"/>
    </source>
</evidence>
<keyword evidence="5 7" id="KW-0560">Oxidoreductase</keyword>
<dbReference type="InterPro" id="IPR016170">
    <property type="entry name" value="Cytok_DH_C_sf"/>
</dbReference>
<dbReference type="Pfam" id="PF09265">
    <property type="entry name" value="Cytokin-bind"/>
    <property type="match status" value="1"/>
</dbReference>
<dbReference type="InterPro" id="IPR016167">
    <property type="entry name" value="FAD-bd_PCMH_sub1"/>
</dbReference>
<keyword evidence="4" id="KW-0274">FAD</keyword>
<dbReference type="OrthoDB" id="6278354at2"/>
<dbReference type="InterPro" id="IPR016169">
    <property type="entry name" value="FAD-bd_PCMH_sub2"/>
</dbReference>
<reference evidence="7 8" key="1">
    <citation type="submission" date="2015-11" db="EMBL/GenBank/DDBJ databases">
        <title>Genomic analysis of 38 Legionella species identifies large and diverse effector repertoires.</title>
        <authorList>
            <person name="Burstein D."/>
            <person name="Amaro F."/>
            <person name="Zusman T."/>
            <person name="Lifshitz Z."/>
            <person name="Cohen O."/>
            <person name="Gilbert J.A."/>
            <person name="Pupko T."/>
            <person name="Shuman H.A."/>
            <person name="Segal G."/>
        </authorList>
    </citation>
    <scope>NUCLEOTIDE SEQUENCE [LARGE SCALE GENOMIC DNA]</scope>
    <source>
        <strain evidence="7 8">ATCC 700990</strain>
    </source>
</reference>
<dbReference type="Pfam" id="PF01565">
    <property type="entry name" value="FAD_binding_4"/>
    <property type="match status" value="1"/>
</dbReference>
<keyword evidence="3" id="KW-0285">Flavoprotein</keyword>
<evidence type="ECO:0000256" key="2">
    <source>
        <dbReference type="ARBA" id="ARBA00005466"/>
    </source>
</evidence>
<dbReference type="SUPFAM" id="SSF56176">
    <property type="entry name" value="FAD-binding/transporter-associated domain-like"/>
    <property type="match status" value="1"/>
</dbReference>
<dbReference type="GO" id="GO:0009690">
    <property type="term" value="P:cytokinin metabolic process"/>
    <property type="evidence" value="ECO:0007669"/>
    <property type="project" value="InterPro"/>
</dbReference>
<comment type="similarity">
    <text evidence="2">Belongs to the oxygen-dependent FAD-linked oxidoreductase family.</text>
</comment>
<dbReference type="GO" id="GO:0019139">
    <property type="term" value="F:cytokinin dehydrogenase activity"/>
    <property type="evidence" value="ECO:0007669"/>
    <property type="project" value="UniProtKB-EC"/>
</dbReference>
<dbReference type="PANTHER" id="PTHR13878:SF53">
    <property type="entry name" value="CYTOKININ DEHYDROGENASE 6"/>
    <property type="match status" value="1"/>
</dbReference>
<evidence type="ECO:0000313" key="8">
    <source>
        <dbReference type="Proteomes" id="UP000054736"/>
    </source>
</evidence>
<organism evidence="7 8">
    <name type="scientific">Legionella drozanskii LLAP-1</name>
    <dbReference type="NCBI Taxonomy" id="1212489"/>
    <lineage>
        <taxon>Bacteria</taxon>
        <taxon>Pseudomonadati</taxon>
        <taxon>Pseudomonadota</taxon>
        <taxon>Gammaproteobacteria</taxon>
        <taxon>Legionellales</taxon>
        <taxon>Legionellaceae</taxon>
        <taxon>Legionella</taxon>
    </lineage>
</organism>
<dbReference type="EMBL" id="LNXY01000027">
    <property type="protein sequence ID" value="KTC85566.1"/>
    <property type="molecule type" value="Genomic_DNA"/>
</dbReference>
<dbReference type="Gene3D" id="3.40.462.10">
    <property type="entry name" value="FAD-linked oxidases, C-terminal domain"/>
    <property type="match status" value="1"/>
</dbReference>
<dbReference type="AlphaFoldDB" id="A0A0W0SQI1"/>
<comment type="cofactor">
    <cofactor evidence="1">
        <name>FAD</name>
        <dbReference type="ChEBI" id="CHEBI:57692"/>
    </cofactor>
</comment>
<evidence type="ECO:0000256" key="1">
    <source>
        <dbReference type="ARBA" id="ARBA00001974"/>
    </source>
</evidence>
<dbReference type="RefSeq" id="WP_058496191.1">
    <property type="nucleotide sequence ID" value="NZ_CAAAIU010000005.1"/>
</dbReference>
<dbReference type="PATRIC" id="fig|1212489.4.peg.1998"/>
<dbReference type="InterPro" id="IPR016164">
    <property type="entry name" value="FAD-linked_Oxase-like_C"/>
</dbReference>
<comment type="caution">
    <text evidence="7">The sequence shown here is derived from an EMBL/GenBank/DDBJ whole genome shotgun (WGS) entry which is preliminary data.</text>
</comment>
<dbReference type="Gene3D" id="3.30.43.10">
    <property type="entry name" value="Uridine Diphospho-n-acetylenolpyruvylglucosamine Reductase, domain 2"/>
    <property type="match status" value="1"/>
</dbReference>
<dbReference type="EC" id="1.5.99.12" evidence="7"/>
<evidence type="ECO:0000256" key="4">
    <source>
        <dbReference type="ARBA" id="ARBA00022827"/>
    </source>
</evidence>
<dbReference type="Proteomes" id="UP000054736">
    <property type="component" value="Unassembled WGS sequence"/>
</dbReference>
<dbReference type="STRING" id="1212489.Ldro_1891"/>
<dbReference type="PANTHER" id="PTHR13878">
    <property type="entry name" value="GULONOLACTONE OXIDASE"/>
    <property type="match status" value="1"/>
</dbReference>
<dbReference type="InterPro" id="IPR015345">
    <property type="entry name" value="Cytokinin_DH_FAD/cytokin-bd"/>
</dbReference>
<proteinExistence type="inferred from homology"/>
<dbReference type="SUPFAM" id="SSF55103">
    <property type="entry name" value="FAD-linked oxidases, C-terminal domain"/>
    <property type="match status" value="1"/>
</dbReference>
<protein>
    <submittedName>
        <fullName evidence="7">Cytokinin oxidase</fullName>
        <ecNumber evidence="7">1.5.99.12</ecNumber>
    </submittedName>
</protein>
<dbReference type="GO" id="GO:0071949">
    <property type="term" value="F:FAD binding"/>
    <property type="evidence" value="ECO:0007669"/>
    <property type="project" value="InterPro"/>
</dbReference>
<name>A0A0W0SQI1_9GAMM</name>
<evidence type="ECO:0000259" key="6">
    <source>
        <dbReference type="PROSITE" id="PS51387"/>
    </source>
</evidence>
<accession>A0A0W0SQI1</accession>
<dbReference type="InterPro" id="IPR036318">
    <property type="entry name" value="FAD-bd_PCMH-like_sf"/>
</dbReference>
<sequence length="459" mass="51844">MQQTPWSMQQIKQCEKETGQAMLSDEHTLVFYAQDFGKLLQSRPAAVCTPPSVEKIQSVVHYANQHKLPITVRGNGLSQSGQALSSNGLTLHLEQLTEVLDKETEAIWVEANTSWADLLEVSLKSSQIPYVLPYNCNLSIAGVLSAGGVGASSFKYGSITAHVEALEVVLANGEIRIVDSSSRLFQACLSGQGQFAVITKACIKLRPCQKQVRTFFLTYLDKEQWLHDLAEVKAKADYIETFCSPSIQGAKLVSGRRVPFAQWLFAIHVSIEYEKEAPEFTSFSKNLKPWQLLHKQDESIHSYLHRHDPRFEIMKLTGQWDLFHPWYECFIPGNILANTLDELLAELPLHYATVVQIVPLANQHQTGFLMLPKTKDFFALMILNPGVNSVLLPSCLQAIETLDARFLKQGGKRYLSGYLGRDLPQSYWDNHFGSLYKDWIALKKEFDTHHVFSSLLYCF</sequence>
<feature type="domain" description="FAD-binding PCMH-type" evidence="6">
    <location>
        <begin position="40"/>
        <end position="208"/>
    </location>
</feature>
<dbReference type="Gene3D" id="3.30.465.10">
    <property type="match status" value="1"/>
</dbReference>
<dbReference type="InterPro" id="IPR006094">
    <property type="entry name" value="Oxid_FAD_bind_N"/>
</dbReference>
<dbReference type="PROSITE" id="PS51387">
    <property type="entry name" value="FAD_PCMH"/>
    <property type="match status" value="1"/>
</dbReference>
<gene>
    <name evidence="7" type="ORF">Ldro_1891</name>
</gene>